<organism evidence="9">
    <name type="scientific">Sipha flava</name>
    <name type="common">yellow sugarcane aphid</name>
    <dbReference type="NCBI Taxonomy" id="143950"/>
    <lineage>
        <taxon>Eukaryota</taxon>
        <taxon>Metazoa</taxon>
        <taxon>Ecdysozoa</taxon>
        <taxon>Arthropoda</taxon>
        <taxon>Hexapoda</taxon>
        <taxon>Insecta</taxon>
        <taxon>Pterygota</taxon>
        <taxon>Neoptera</taxon>
        <taxon>Paraneoptera</taxon>
        <taxon>Hemiptera</taxon>
        <taxon>Sternorrhyncha</taxon>
        <taxon>Aphidomorpha</taxon>
        <taxon>Aphidoidea</taxon>
        <taxon>Aphididae</taxon>
        <taxon>Sipha</taxon>
    </lineage>
</organism>
<evidence type="ECO:0000256" key="4">
    <source>
        <dbReference type="ARBA" id="ARBA00022722"/>
    </source>
</evidence>
<evidence type="ECO:0000256" key="3">
    <source>
        <dbReference type="ARBA" id="ARBA00022695"/>
    </source>
</evidence>
<dbReference type="InterPro" id="IPR043502">
    <property type="entry name" value="DNA/RNA_pol_sf"/>
</dbReference>
<dbReference type="AlphaFoldDB" id="A0A2S2Q717"/>
<gene>
    <name evidence="9" type="primary">pol_61</name>
    <name evidence="9" type="ORF">g.157194</name>
</gene>
<dbReference type="GO" id="GO:0003964">
    <property type="term" value="F:RNA-directed DNA polymerase activity"/>
    <property type="evidence" value="ECO:0007669"/>
    <property type="project" value="UniProtKB-KW"/>
</dbReference>
<dbReference type="PANTHER" id="PTHR37984:SF5">
    <property type="entry name" value="PROTEIN NYNRIN-LIKE"/>
    <property type="match status" value="1"/>
</dbReference>
<protein>
    <recommendedName>
        <fullName evidence="1">RNA-directed DNA polymerase</fullName>
        <ecNumber evidence="1">2.7.7.49</ecNumber>
    </recommendedName>
</protein>
<dbReference type="InterPro" id="IPR050951">
    <property type="entry name" value="Retrovirus_Pol_polyprotein"/>
</dbReference>
<dbReference type="EMBL" id="GGMS01003789">
    <property type="protein sequence ID" value="MBY72992.1"/>
    <property type="molecule type" value="Transcribed_RNA"/>
</dbReference>
<keyword evidence="6" id="KW-0378">Hydrolase</keyword>
<keyword evidence="5" id="KW-0255">Endonuclease</keyword>
<keyword evidence="7" id="KW-0695">RNA-directed DNA polymerase</keyword>
<dbReference type="Gene3D" id="3.30.70.270">
    <property type="match status" value="1"/>
</dbReference>
<dbReference type="SUPFAM" id="SSF56672">
    <property type="entry name" value="DNA/RNA polymerases"/>
    <property type="match status" value="1"/>
</dbReference>
<reference evidence="9" key="1">
    <citation type="submission" date="2018-04" db="EMBL/GenBank/DDBJ databases">
        <title>Transcriptome assembly of Sipha flava.</title>
        <authorList>
            <person name="Scully E.D."/>
            <person name="Geib S.M."/>
            <person name="Palmer N.A."/>
            <person name="Koch K."/>
            <person name="Bradshaw J."/>
            <person name="Heng-Moss T."/>
            <person name="Sarath G."/>
        </authorList>
    </citation>
    <scope>NUCLEOTIDE SEQUENCE</scope>
</reference>
<dbReference type="EC" id="2.7.7.49" evidence="1"/>
<dbReference type="GO" id="GO:0004519">
    <property type="term" value="F:endonuclease activity"/>
    <property type="evidence" value="ECO:0007669"/>
    <property type="project" value="UniProtKB-KW"/>
</dbReference>
<evidence type="ECO:0000256" key="6">
    <source>
        <dbReference type="ARBA" id="ARBA00022801"/>
    </source>
</evidence>
<sequence length="285" mass="33394">MRKEVSYLRHIITDQGVHPNPQKVKSVLEFSVPSNTKQIKSFLGLSEYYRRFIQNYGSITKLLTTLLKKDIPFIWSDLYQESFEKLKAVLTEEPLLQYPDFNKPFNITYDASNYTIGCVLSQGKIGKDLPIACASRTLNRAEQNYSTTEKELYAIVWGLKQYRLYLLGQKFNIITDHRAFRWLFSIKDPGLRLTRWRLKLEEYEYEVHYKPGAINTNADALSRIHVTTRAQAEQLESKDFERNVNSSQDEVSAETQEVQELLHYQAIHTIYYNVCPLRYTTIIIK</sequence>
<dbReference type="InterPro" id="IPR041373">
    <property type="entry name" value="RT_RNaseH"/>
</dbReference>
<dbReference type="Pfam" id="PF17917">
    <property type="entry name" value="RT_RNaseH"/>
    <property type="match status" value="1"/>
</dbReference>
<proteinExistence type="predicted"/>
<evidence type="ECO:0000256" key="5">
    <source>
        <dbReference type="ARBA" id="ARBA00022759"/>
    </source>
</evidence>
<feature type="domain" description="Reverse transcriptase RNase H-like" evidence="8">
    <location>
        <begin position="100"/>
        <end position="203"/>
    </location>
</feature>
<keyword evidence="3" id="KW-0548">Nucleotidyltransferase</keyword>
<accession>A0A2S2Q717</accession>
<dbReference type="CDD" id="cd09274">
    <property type="entry name" value="RNase_HI_RT_Ty3"/>
    <property type="match status" value="1"/>
</dbReference>
<dbReference type="InterPro" id="IPR043128">
    <property type="entry name" value="Rev_trsase/Diguanyl_cyclase"/>
</dbReference>
<evidence type="ECO:0000256" key="1">
    <source>
        <dbReference type="ARBA" id="ARBA00012493"/>
    </source>
</evidence>
<dbReference type="FunFam" id="3.10.20.370:FF:000001">
    <property type="entry name" value="Retrovirus-related Pol polyprotein from transposon 17.6-like protein"/>
    <property type="match status" value="1"/>
</dbReference>
<evidence type="ECO:0000256" key="7">
    <source>
        <dbReference type="ARBA" id="ARBA00022918"/>
    </source>
</evidence>
<evidence type="ECO:0000313" key="9">
    <source>
        <dbReference type="EMBL" id="MBY72992.1"/>
    </source>
</evidence>
<evidence type="ECO:0000259" key="8">
    <source>
        <dbReference type="Pfam" id="PF17917"/>
    </source>
</evidence>
<keyword evidence="2" id="KW-0808">Transferase</keyword>
<evidence type="ECO:0000256" key="2">
    <source>
        <dbReference type="ARBA" id="ARBA00022679"/>
    </source>
</evidence>
<dbReference type="OrthoDB" id="6580001at2759"/>
<dbReference type="PANTHER" id="PTHR37984">
    <property type="entry name" value="PROTEIN CBG26694"/>
    <property type="match status" value="1"/>
</dbReference>
<keyword evidence="4" id="KW-0540">Nuclease</keyword>
<dbReference type="FunFam" id="3.30.70.270:FF:000020">
    <property type="entry name" value="Transposon Tf2-6 polyprotein-like Protein"/>
    <property type="match status" value="1"/>
</dbReference>
<name>A0A2S2Q717_9HEMI</name>
<dbReference type="GO" id="GO:0016787">
    <property type="term" value="F:hydrolase activity"/>
    <property type="evidence" value="ECO:0007669"/>
    <property type="project" value="UniProtKB-KW"/>
</dbReference>